<proteinExistence type="inferred from homology"/>
<protein>
    <submittedName>
        <fullName evidence="6">LysR family transcriptional regulator</fullName>
    </submittedName>
</protein>
<gene>
    <name evidence="6" type="ORF">IV417_13540</name>
</gene>
<keyword evidence="7" id="KW-1185">Reference proteome</keyword>
<dbReference type="Pfam" id="PF00126">
    <property type="entry name" value="HTH_1"/>
    <property type="match status" value="1"/>
</dbReference>
<feature type="domain" description="HTH lysR-type" evidence="5">
    <location>
        <begin position="20"/>
        <end position="77"/>
    </location>
</feature>
<evidence type="ECO:0000256" key="3">
    <source>
        <dbReference type="ARBA" id="ARBA00023125"/>
    </source>
</evidence>
<evidence type="ECO:0000313" key="7">
    <source>
        <dbReference type="Proteomes" id="UP001315686"/>
    </source>
</evidence>
<dbReference type="InterPro" id="IPR005119">
    <property type="entry name" value="LysR_subst-bd"/>
</dbReference>
<dbReference type="RefSeq" id="WP_327794608.1">
    <property type="nucleotide sequence ID" value="NZ_JADQAZ010000002.1"/>
</dbReference>
<dbReference type="PANTHER" id="PTHR30346:SF28">
    <property type="entry name" value="HTH-TYPE TRANSCRIPTIONAL REGULATOR CYNR"/>
    <property type="match status" value="1"/>
</dbReference>
<evidence type="ECO:0000256" key="1">
    <source>
        <dbReference type="ARBA" id="ARBA00009437"/>
    </source>
</evidence>
<dbReference type="PROSITE" id="PS50931">
    <property type="entry name" value="HTH_LYSR"/>
    <property type="match status" value="1"/>
</dbReference>
<evidence type="ECO:0000256" key="4">
    <source>
        <dbReference type="ARBA" id="ARBA00023163"/>
    </source>
</evidence>
<accession>A0AAP2G8X7</accession>
<dbReference type="GO" id="GO:0032993">
    <property type="term" value="C:protein-DNA complex"/>
    <property type="evidence" value="ECO:0007669"/>
    <property type="project" value="TreeGrafter"/>
</dbReference>
<dbReference type="InterPro" id="IPR036388">
    <property type="entry name" value="WH-like_DNA-bd_sf"/>
</dbReference>
<keyword evidence="3" id="KW-0238">DNA-binding</keyword>
<keyword evidence="4" id="KW-0804">Transcription</keyword>
<sequence length="330" mass="35927">MIQKYNVDLHIITNHYTPVIENKHIRSFLRVLDLGSFSKAAKSLNIAQPALSQHVKKLEDALGTRLLDRSAHGVSATANGRDFGTHAREILTLVDRVERRYRRGADEIYGEIRLGLPGSVCPVLAPPLMLAAAEKYPGVRLQIFELMSGDLAEHLREGRADIAVLFNVHETDDHTSEALLTEQLYLIGGQGAPLVQEGRVDAQQLANVPLVGTRPPHGLRLVLERWSSDAGIPLNFQFEADAPSVLVRLAAEGSCYSIVSKAAIAHEVLGGSIRAAEIVNPPIQRTVCLASSKRLPPNKARDVVFDLTRDVALSLLSRSKWAGASPATSL</sequence>
<evidence type="ECO:0000259" key="5">
    <source>
        <dbReference type="PROSITE" id="PS50931"/>
    </source>
</evidence>
<dbReference type="PANTHER" id="PTHR30346">
    <property type="entry name" value="TRANSCRIPTIONAL DUAL REGULATOR HCAR-RELATED"/>
    <property type="match status" value="1"/>
</dbReference>
<evidence type="ECO:0000256" key="2">
    <source>
        <dbReference type="ARBA" id="ARBA00023015"/>
    </source>
</evidence>
<dbReference type="EMBL" id="JADQAZ010000002">
    <property type="protein sequence ID" value="MBT0958407.1"/>
    <property type="molecule type" value="Genomic_DNA"/>
</dbReference>
<dbReference type="AlphaFoldDB" id="A0AAP2G8X7"/>
<dbReference type="SUPFAM" id="SSF46785">
    <property type="entry name" value="Winged helix' DNA-binding domain"/>
    <property type="match status" value="1"/>
</dbReference>
<evidence type="ECO:0000313" key="6">
    <source>
        <dbReference type="EMBL" id="MBT0958407.1"/>
    </source>
</evidence>
<dbReference type="FunFam" id="1.10.10.10:FF:000001">
    <property type="entry name" value="LysR family transcriptional regulator"/>
    <property type="match status" value="1"/>
</dbReference>
<dbReference type="Gene3D" id="3.40.190.290">
    <property type="match status" value="1"/>
</dbReference>
<comment type="caution">
    <text evidence="6">The sequence shown here is derived from an EMBL/GenBank/DDBJ whole genome shotgun (WGS) entry which is preliminary data.</text>
</comment>
<organism evidence="6 7">
    <name type="scientific">Harenicola maris</name>
    <dbReference type="NCBI Taxonomy" id="2841044"/>
    <lineage>
        <taxon>Bacteria</taxon>
        <taxon>Pseudomonadati</taxon>
        <taxon>Pseudomonadota</taxon>
        <taxon>Alphaproteobacteria</taxon>
        <taxon>Rhodobacterales</taxon>
        <taxon>Paracoccaceae</taxon>
        <taxon>Harenicola</taxon>
    </lineage>
</organism>
<comment type="similarity">
    <text evidence="1">Belongs to the LysR transcriptional regulatory family.</text>
</comment>
<dbReference type="SUPFAM" id="SSF53850">
    <property type="entry name" value="Periplasmic binding protein-like II"/>
    <property type="match status" value="1"/>
</dbReference>
<reference evidence="6 7" key="1">
    <citation type="journal article" date="2021" name="Arch. Microbiol.">
        <title>Harenicola maris gen. nov., sp. nov. isolated from the Sea of Japan shallow sediments.</title>
        <authorList>
            <person name="Romanenko L.A."/>
            <person name="Kurilenko V.V."/>
            <person name="Chernysheva N.Y."/>
            <person name="Tekutyeva L.A."/>
            <person name="Velansky P.V."/>
            <person name="Svetashev V.I."/>
            <person name="Isaeva M.P."/>
        </authorList>
    </citation>
    <scope>NUCLEOTIDE SEQUENCE [LARGE SCALE GENOMIC DNA]</scope>
    <source>
        <strain evidence="6 7">KMM 3653</strain>
    </source>
</reference>
<dbReference type="InterPro" id="IPR000847">
    <property type="entry name" value="LysR_HTH_N"/>
</dbReference>
<dbReference type="InterPro" id="IPR036390">
    <property type="entry name" value="WH_DNA-bd_sf"/>
</dbReference>
<name>A0AAP2G8X7_9RHOB</name>
<dbReference type="Proteomes" id="UP001315686">
    <property type="component" value="Unassembled WGS sequence"/>
</dbReference>
<dbReference type="PRINTS" id="PR00039">
    <property type="entry name" value="HTHLYSR"/>
</dbReference>
<dbReference type="Gene3D" id="1.10.10.10">
    <property type="entry name" value="Winged helix-like DNA-binding domain superfamily/Winged helix DNA-binding domain"/>
    <property type="match status" value="1"/>
</dbReference>
<dbReference type="GO" id="GO:0003677">
    <property type="term" value="F:DNA binding"/>
    <property type="evidence" value="ECO:0007669"/>
    <property type="project" value="UniProtKB-KW"/>
</dbReference>
<dbReference type="Pfam" id="PF03466">
    <property type="entry name" value="LysR_substrate"/>
    <property type="match status" value="1"/>
</dbReference>
<dbReference type="GO" id="GO:0003700">
    <property type="term" value="F:DNA-binding transcription factor activity"/>
    <property type="evidence" value="ECO:0007669"/>
    <property type="project" value="InterPro"/>
</dbReference>
<keyword evidence="2" id="KW-0805">Transcription regulation</keyword>